<name>A0ABR6THB1_9PSED</name>
<evidence type="ECO:0000313" key="2">
    <source>
        <dbReference type="Proteomes" id="UP000534677"/>
    </source>
</evidence>
<sequence length="50" mass="4891">MKIIILANAVLLVAGAFLGDVVLGGFGISGLMFAAGGVGAYNGNPNNLQA</sequence>
<organism evidence="1 2">
    <name type="scientific">Pseudomonas cremoris</name>
    <dbReference type="NCBI Taxonomy" id="2724178"/>
    <lineage>
        <taxon>Bacteria</taxon>
        <taxon>Pseudomonadati</taxon>
        <taxon>Pseudomonadota</taxon>
        <taxon>Gammaproteobacteria</taxon>
        <taxon>Pseudomonadales</taxon>
        <taxon>Pseudomonadaceae</taxon>
        <taxon>Pseudomonas</taxon>
    </lineage>
</organism>
<accession>A0ABR6THB1</accession>
<keyword evidence="2" id="KW-1185">Reference proteome</keyword>
<dbReference type="EMBL" id="JAAXCZ010000026">
    <property type="protein sequence ID" value="MBC2385319.1"/>
    <property type="molecule type" value="Genomic_DNA"/>
</dbReference>
<reference evidence="1 2" key="1">
    <citation type="submission" date="2020-04" db="EMBL/GenBank/DDBJ databases">
        <title>Pseudomonas crami sp. nov., a novel proteolytic bacterial species isolated from cream.</title>
        <authorList>
            <person name="Hofmann K."/>
            <person name="Woller A."/>
            <person name="Huptas C."/>
            <person name="Wenning M."/>
            <person name="Scherer S."/>
            <person name="Doll E.V."/>
        </authorList>
    </citation>
    <scope>NUCLEOTIDE SEQUENCE [LARGE SCALE GENOMIC DNA]</scope>
    <source>
        <strain evidence="1 2">WS 5096</strain>
    </source>
</reference>
<protein>
    <recommendedName>
        <fullName evidence="3">Protease HtpX</fullName>
    </recommendedName>
</protein>
<evidence type="ECO:0008006" key="3">
    <source>
        <dbReference type="Google" id="ProtNLM"/>
    </source>
</evidence>
<comment type="caution">
    <text evidence="1">The sequence shown here is derived from an EMBL/GenBank/DDBJ whole genome shotgun (WGS) entry which is preliminary data.</text>
</comment>
<proteinExistence type="predicted"/>
<dbReference type="Proteomes" id="UP000534677">
    <property type="component" value="Unassembled WGS sequence"/>
</dbReference>
<gene>
    <name evidence="1" type="ORF">HF209_30655</name>
</gene>
<evidence type="ECO:0000313" key="1">
    <source>
        <dbReference type="EMBL" id="MBC2385319.1"/>
    </source>
</evidence>
<dbReference type="RefSeq" id="WP_185710770.1">
    <property type="nucleotide sequence ID" value="NZ_JAAXCZ010000026.1"/>
</dbReference>